<evidence type="ECO:0000313" key="2">
    <source>
        <dbReference type="Proteomes" id="UP000441354"/>
    </source>
</evidence>
<protein>
    <submittedName>
        <fullName evidence="1">Alkaline phosphatase family protein</fullName>
    </submittedName>
</protein>
<dbReference type="GO" id="GO:0016787">
    <property type="term" value="F:hydrolase activity"/>
    <property type="evidence" value="ECO:0007669"/>
    <property type="project" value="UniProtKB-ARBA"/>
</dbReference>
<dbReference type="InterPro" id="IPR002591">
    <property type="entry name" value="Phosphodiest/P_Trfase"/>
</dbReference>
<dbReference type="Proteomes" id="UP000441354">
    <property type="component" value="Unassembled WGS sequence"/>
</dbReference>
<proteinExistence type="predicted"/>
<organism evidence="1 2">
    <name type="scientific">Bacillus mesophilum</name>
    <dbReference type="NCBI Taxonomy" id="1071718"/>
    <lineage>
        <taxon>Bacteria</taxon>
        <taxon>Bacillati</taxon>
        <taxon>Bacillota</taxon>
        <taxon>Bacilli</taxon>
        <taxon>Bacillales</taxon>
        <taxon>Bacillaceae</taxon>
        <taxon>Bacillus</taxon>
    </lineage>
</organism>
<reference evidence="1 2" key="1">
    <citation type="journal article" date="2014" name="Arch. Microbiol.">
        <title>Bacillus mesophilum sp. nov., strain IITR-54T, a novel 4-chlorobiphenyl dechlorinating bacterium.</title>
        <authorList>
            <person name="Manickam N."/>
            <person name="Singh N.K."/>
            <person name="Bajaj A."/>
            <person name="Kumar R.M."/>
            <person name="Kaur G."/>
            <person name="Kaur N."/>
            <person name="Bala M."/>
            <person name="Kumar A."/>
            <person name="Mayilraj S."/>
        </authorList>
    </citation>
    <scope>NUCLEOTIDE SEQUENCE [LARGE SCALE GENOMIC DNA]</scope>
    <source>
        <strain evidence="1 2">IITR-54</strain>
    </source>
</reference>
<dbReference type="Pfam" id="PF01663">
    <property type="entry name" value="Phosphodiest"/>
    <property type="match status" value="1"/>
</dbReference>
<dbReference type="AlphaFoldDB" id="A0A7V7UXC4"/>
<dbReference type="InterPro" id="IPR017850">
    <property type="entry name" value="Alkaline_phosphatase_core_sf"/>
</dbReference>
<dbReference type="PANTHER" id="PTHR10151:SF120">
    <property type="entry name" value="BIS(5'-ADENOSYL)-TRIPHOSPHATASE"/>
    <property type="match status" value="1"/>
</dbReference>
<dbReference type="PANTHER" id="PTHR10151">
    <property type="entry name" value="ECTONUCLEOTIDE PYROPHOSPHATASE/PHOSPHODIESTERASE"/>
    <property type="match status" value="1"/>
</dbReference>
<dbReference type="SUPFAM" id="SSF53649">
    <property type="entry name" value="Alkaline phosphatase-like"/>
    <property type="match status" value="1"/>
</dbReference>
<sequence length="435" mass="49054">MMNALSKKLVVISFDCLAAEDFSQFSALPHFQRILKRASYAEHVESIYPSVTYPCHTSIVTGNYPNRHGIMNNTLLQPGWISPDWHWYRKDIKGTTLYDEAYKAGLSTAALLWPVTGRAKYIQYNLPEIFPNRPWQNQVLVSLFSGSPMYQLELNRRFGFIRNGLNQPQLDDFVLASAVFTLKEKQPDIMLVHFTDLDTQRHVHGVHSEDAASAIERHDRRLGALLDAISECGAEEETTVVVLGDHSAIDVNRKIHLNVLLREHNLIEVDGKGRIADWKAYCHSCDGSAYLYLKDGHDHETARIVKKIIDEQQQEGIEFILTGAEAGERGADPRCVFMLEAKEGYYFAESIHGSYIEEVTTENLNDHPKNMLACHGFSPTKPNYTTFFLAAGKGISPNQKIPYMRLVDIGPTLARLLGLDLGETDGIVLEDFLES</sequence>
<dbReference type="Gene3D" id="3.40.720.10">
    <property type="entry name" value="Alkaline Phosphatase, subunit A"/>
    <property type="match status" value="1"/>
</dbReference>
<keyword evidence="2" id="KW-1185">Reference proteome</keyword>
<comment type="caution">
    <text evidence="1">The sequence shown here is derived from an EMBL/GenBank/DDBJ whole genome shotgun (WGS) entry which is preliminary data.</text>
</comment>
<dbReference type="RefSeq" id="WP_151572265.1">
    <property type="nucleotide sequence ID" value="NZ_WBOT01000001.1"/>
</dbReference>
<name>A0A7V7UXC4_9BACI</name>
<dbReference type="CDD" id="cd16018">
    <property type="entry name" value="Enpp"/>
    <property type="match status" value="1"/>
</dbReference>
<gene>
    <name evidence="1" type="ORF">F7732_03510</name>
</gene>
<evidence type="ECO:0000313" key="1">
    <source>
        <dbReference type="EMBL" id="KAB2335650.1"/>
    </source>
</evidence>
<dbReference type="OrthoDB" id="9779418at2"/>
<accession>A0A7V7UXC4</accession>
<dbReference type="EMBL" id="WBOT01000001">
    <property type="protein sequence ID" value="KAB2335650.1"/>
    <property type="molecule type" value="Genomic_DNA"/>
</dbReference>